<evidence type="ECO:0000256" key="1">
    <source>
        <dbReference type="ARBA" id="ARBA00023015"/>
    </source>
</evidence>
<keyword evidence="2 4" id="KW-0238">DNA-binding</keyword>
<evidence type="ECO:0000313" key="7">
    <source>
        <dbReference type="Proteomes" id="UP001589611"/>
    </source>
</evidence>
<proteinExistence type="predicted"/>
<sequence length="210" mass="23265">MSEILDDSARRGRGRARATSKAELERIGLDLFIDRGFSTVTVDDIAGAAGISRRTFFRYYESKNDVAWGDFSRLMEGFAEALDRAPADASVIAAVRDAVRGFNQVPSEELARHRHRMIILLKTPELVAHSTVRYAAWRAVIADFVARRLGISPRDALPQAVSWACLGISLSAYEQWIERPDADLLALIDASFRGLRDVFSAVVIDAEEPA</sequence>
<keyword evidence="1" id="KW-0805">Transcription regulation</keyword>
<dbReference type="InterPro" id="IPR041347">
    <property type="entry name" value="MftR_C"/>
</dbReference>
<dbReference type="Pfam" id="PF00440">
    <property type="entry name" value="TetR_N"/>
    <property type="match status" value="1"/>
</dbReference>
<comment type="caution">
    <text evidence="6">The sequence shown here is derived from an EMBL/GenBank/DDBJ whole genome shotgun (WGS) entry which is preliminary data.</text>
</comment>
<dbReference type="PANTHER" id="PTHR30055:SF238">
    <property type="entry name" value="MYCOFACTOCIN BIOSYNTHESIS TRANSCRIPTIONAL REGULATOR MFTR-RELATED"/>
    <property type="match status" value="1"/>
</dbReference>
<keyword evidence="7" id="KW-1185">Reference proteome</keyword>
<dbReference type="InterPro" id="IPR009057">
    <property type="entry name" value="Homeodomain-like_sf"/>
</dbReference>
<dbReference type="PROSITE" id="PS50977">
    <property type="entry name" value="HTH_TETR_2"/>
    <property type="match status" value="1"/>
</dbReference>
<protein>
    <submittedName>
        <fullName evidence="6">Mycofactocin system transcriptional regulator</fullName>
    </submittedName>
</protein>
<dbReference type="PANTHER" id="PTHR30055">
    <property type="entry name" value="HTH-TYPE TRANSCRIPTIONAL REGULATOR RUTR"/>
    <property type="match status" value="1"/>
</dbReference>
<dbReference type="NCBIfam" id="TIGR03968">
    <property type="entry name" value="mycofact_TetR"/>
    <property type="match status" value="1"/>
</dbReference>
<dbReference type="InterPro" id="IPR001647">
    <property type="entry name" value="HTH_TetR"/>
</dbReference>
<dbReference type="EMBL" id="JBHMBE010000004">
    <property type="protein sequence ID" value="MFB9646878.1"/>
    <property type="molecule type" value="Genomic_DNA"/>
</dbReference>
<evidence type="ECO:0000256" key="4">
    <source>
        <dbReference type="PROSITE-ProRule" id="PRU00335"/>
    </source>
</evidence>
<feature type="domain" description="HTH tetR-type" evidence="5">
    <location>
        <begin position="18"/>
        <end position="78"/>
    </location>
</feature>
<evidence type="ECO:0000256" key="3">
    <source>
        <dbReference type="ARBA" id="ARBA00023163"/>
    </source>
</evidence>
<feature type="DNA-binding region" description="H-T-H motif" evidence="4">
    <location>
        <begin position="41"/>
        <end position="60"/>
    </location>
</feature>
<evidence type="ECO:0000313" key="6">
    <source>
        <dbReference type="EMBL" id="MFB9646878.1"/>
    </source>
</evidence>
<dbReference type="Proteomes" id="UP001589611">
    <property type="component" value="Unassembled WGS sequence"/>
</dbReference>
<gene>
    <name evidence="6" type="primary">mftR</name>
    <name evidence="6" type="ORF">ACFFPJ_13845</name>
</gene>
<dbReference type="Gene3D" id="1.10.357.10">
    <property type="entry name" value="Tetracycline Repressor, domain 2"/>
    <property type="match status" value="1"/>
</dbReference>
<name>A0ABV5T2R5_9MICO</name>
<dbReference type="Gene3D" id="1.10.10.60">
    <property type="entry name" value="Homeodomain-like"/>
    <property type="match status" value="1"/>
</dbReference>
<evidence type="ECO:0000259" key="5">
    <source>
        <dbReference type="PROSITE" id="PS50977"/>
    </source>
</evidence>
<keyword evidence="3" id="KW-0804">Transcription</keyword>
<dbReference type="RefSeq" id="WP_344715034.1">
    <property type="nucleotide sequence ID" value="NZ_BAAAWH010000001.1"/>
</dbReference>
<reference evidence="6 7" key="1">
    <citation type="submission" date="2024-09" db="EMBL/GenBank/DDBJ databases">
        <authorList>
            <person name="Sun Q."/>
            <person name="Mori K."/>
        </authorList>
    </citation>
    <scope>NUCLEOTIDE SEQUENCE [LARGE SCALE GENOMIC DNA]</scope>
    <source>
        <strain evidence="6 7">JCM 1342</strain>
    </source>
</reference>
<organism evidence="6 7">
    <name type="scientific">Microbacterium terregens</name>
    <dbReference type="NCBI Taxonomy" id="69363"/>
    <lineage>
        <taxon>Bacteria</taxon>
        <taxon>Bacillati</taxon>
        <taxon>Actinomycetota</taxon>
        <taxon>Actinomycetes</taxon>
        <taxon>Micrococcales</taxon>
        <taxon>Microbacteriaceae</taxon>
        <taxon>Microbacterium</taxon>
    </lineage>
</organism>
<evidence type="ECO:0000256" key="2">
    <source>
        <dbReference type="ARBA" id="ARBA00023125"/>
    </source>
</evidence>
<accession>A0ABV5T2R5</accession>
<dbReference type="InterPro" id="IPR050109">
    <property type="entry name" value="HTH-type_TetR-like_transc_reg"/>
</dbReference>
<dbReference type="InterPro" id="IPR023851">
    <property type="entry name" value="Tscrpt_reg_TetR-type"/>
</dbReference>
<dbReference type="SUPFAM" id="SSF46689">
    <property type="entry name" value="Homeodomain-like"/>
    <property type="match status" value="1"/>
</dbReference>
<dbReference type="Pfam" id="PF17754">
    <property type="entry name" value="TetR_C_14"/>
    <property type="match status" value="1"/>
</dbReference>